<keyword evidence="3" id="KW-1185">Reference proteome</keyword>
<protein>
    <submittedName>
        <fullName evidence="2">Non-ribosomal peptide synthetase</fullName>
    </submittedName>
</protein>
<proteinExistence type="predicted"/>
<name>A0A066Z1H2_9ACTN</name>
<dbReference type="InterPro" id="IPR023213">
    <property type="entry name" value="CAT-like_dom_sf"/>
</dbReference>
<dbReference type="EMBL" id="JNBY01000025">
    <property type="protein sequence ID" value="KDN87623.1"/>
    <property type="molecule type" value="Genomic_DNA"/>
</dbReference>
<dbReference type="SUPFAM" id="SSF52777">
    <property type="entry name" value="CoA-dependent acyltransferases"/>
    <property type="match status" value="1"/>
</dbReference>
<dbReference type="AlphaFoldDB" id="A0A066Z1H2"/>
<comment type="caution">
    <text evidence="2">The sequence shown here is derived from an EMBL/GenBank/DDBJ whole genome shotgun (WGS) entry which is preliminary data.</text>
</comment>
<gene>
    <name evidence="2" type="ORF">KCH_06360</name>
</gene>
<evidence type="ECO:0000256" key="1">
    <source>
        <dbReference type="SAM" id="MobiDB-lite"/>
    </source>
</evidence>
<dbReference type="HOGENOM" id="CLU_2879923_0_0_11"/>
<sequence length="63" mass="6769">MLVIHHLAVDGVSWRILLPDLHAAYEGRASTPSPPRCGPGRTASPRPPPAPRYRPNSRTGSSS</sequence>
<accession>A0A066Z1H2</accession>
<feature type="region of interest" description="Disordered" evidence="1">
    <location>
        <begin position="26"/>
        <end position="63"/>
    </location>
</feature>
<reference evidence="2 3" key="1">
    <citation type="submission" date="2014-05" db="EMBL/GenBank/DDBJ databases">
        <title>Draft Genome Sequence of Kitasatospora cheerisanensis KCTC 2395.</title>
        <authorList>
            <person name="Nam D.H."/>
        </authorList>
    </citation>
    <scope>NUCLEOTIDE SEQUENCE [LARGE SCALE GENOMIC DNA]</scope>
    <source>
        <strain evidence="2 3">KCTC 2395</strain>
    </source>
</reference>
<dbReference type="Proteomes" id="UP000027178">
    <property type="component" value="Unassembled WGS sequence"/>
</dbReference>
<evidence type="ECO:0000313" key="3">
    <source>
        <dbReference type="Proteomes" id="UP000027178"/>
    </source>
</evidence>
<evidence type="ECO:0000313" key="2">
    <source>
        <dbReference type="EMBL" id="KDN87623.1"/>
    </source>
</evidence>
<organism evidence="2 3">
    <name type="scientific">Kitasatospora cheerisanensis KCTC 2395</name>
    <dbReference type="NCBI Taxonomy" id="1348663"/>
    <lineage>
        <taxon>Bacteria</taxon>
        <taxon>Bacillati</taxon>
        <taxon>Actinomycetota</taxon>
        <taxon>Actinomycetes</taxon>
        <taxon>Kitasatosporales</taxon>
        <taxon>Streptomycetaceae</taxon>
        <taxon>Kitasatospora</taxon>
    </lineage>
</organism>
<feature type="compositionally biased region" description="Low complexity" evidence="1">
    <location>
        <begin position="53"/>
        <end position="63"/>
    </location>
</feature>
<dbReference type="Gene3D" id="3.30.559.10">
    <property type="entry name" value="Chloramphenicol acetyltransferase-like domain"/>
    <property type="match status" value="1"/>
</dbReference>